<dbReference type="InterPro" id="IPR001128">
    <property type="entry name" value="Cyt_P450"/>
</dbReference>
<dbReference type="PANTHER" id="PTHR24281">
    <property type="entry name" value="STEROID 21-HYDROXYLASE-RELATED"/>
    <property type="match status" value="1"/>
</dbReference>
<dbReference type="PRINTS" id="PR00385">
    <property type="entry name" value="P450"/>
</dbReference>
<reference evidence="1 2" key="1">
    <citation type="journal article" date="2024" name="G3 (Bethesda)">
        <title>Genome assembly of Hibiscus sabdariffa L. provides insights into metabolisms of medicinal natural products.</title>
        <authorList>
            <person name="Kim T."/>
        </authorList>
    </citation>
    <scope>NUCLEOTIDE SEQUENCE [LARGE SCALE GENOMIC DNA]</scope>
    <source>
        <strain evidence="1">TK-2024</strain>
        <tissue evidence="1">Old leaves</tissue>
    </source>
</reference>
<dbReference type="PRINTS" id="PR00463">
    <property type="entry name" value="EP450I"/>
</dbReference>
<accession>A0ABR2U8G5</accession>
<evidence type="ECO:0000313" key="1">
    <source>
        <dbReference type="EMBL" id="KAK9045879.1"/>
    </source>
</evidence>
<organism evidence="1 2">
    <name type="scientific">Hibiscus sabdariffa</name>
    <name type="common">roselle</name>
    <dbReference type="NCBI Taxonomy" id="183260"/>
    <lineage>
        <taxon>Eukaryota</taxon>
        <taxon>Viridiplantae</taxon>
        <taxon>Streptophyta</taxon>
        <taxon>Embryophyta</taxon>
        <taxon>Tracheophyta</taxon>
        <taxon>Spermatophyta</taxon>
        <taxon>Magnoliopsida</taxon>
        <taxon>eudicotyledons</taxon>
        <taxon>Gunneridae</taxon>
        <taxon>Pentapetalae</taxon>
        <taxon>rosids</taxon>
        <taxon>malvids</taxon>
        <taxon>Malvales</taxon>
        <taxon>Malvaceae</taxon>
        <taxon>Malvoideae</taxon>
        <taxon>Hibiscus</taxon>
    </lineage>
</organism>
<keyword evidence="2" id="KW-1185">Reference proteome</keyword>
<dbReference type="Pfam" id="PF00067">
    <property type="entry name" value="p450"/>
    <property type="match status" value="1"/>
</dbReference>
<comment type="caution">
    <text evidence="1">The sequence shown here is derived from an EMBL/GenBank/DDBJ whole genome shotgun (WGS) entry which is preliminary data.</text>
</comment>
<dbReference type="Gene3D" id="1.10.630.10">
    <property type="entry name" value="Cytochrome P450"/>
    <property type="match status" value="1"/>
</dbReference>
<proteinExistence type="predicted"/>
<sequence length="119" mass="13636">MENTSKSSDGIHLTIDNVKAIILMSRRQHLSFLDHEYMSNIFLQDMFAAGTDTTFITLDWAMAELVMNPKVLETAQAKVRKVVGERRVVLEADLPQLEYIRAVIKETFRLHPPARSYSL</sequence>
<gene>
    <name evidence="1" type="ORF">V6N11_051782</name>
</gene>
<dbReference type="InterPro" id="IPR036396">
    <property type="entry name" value="Cyt_P450_sf"/>
</dbReference>
<protein>
    <submittedName>
        <fullName evidence="1">Uncharacterized protein</fullName>
    </submittedName>
</protein>
<dbReference type="EMBL" id="JBBPBN010000001">
    <property type="protein sequence ID" value="KAK9045879.1"/>
    <property type="molecule type" value="Genomic_DNA"/>
</dbReference>
<dbReference type="InterPro" id="IPR002401">
    <property type="entry name" value="Cyt_P450_E_grp-I"/>
</dbReference>
<dbReference type="SUPFAM" id="SSF48264">
    <property type="entry name" value="Cytochrome P450"/>
    <property type="match status" value="1"/>
</dbReference>
<evidence type="ECO:0000313" key="2">
    <source>
        <dbReference type="Proteomes" id="UP001396334"/>
    </source>
</evidence>
<dbReference type="Proteomes" id="UP001396334">
    <property type="component" value="Unassembled WGS sequence"/>
</dbReference>
<name>A0ABR2U8G5_9ROSI</name>